<protein>
    <submittedName>
        <fullName evidence="1">Uncharacterized protein</fullName>
    </submittedName>
</protein>
<dbReference type="AlphaFoldDB" id="A0A0A9GTR8"/>
<proteinExistence type="predicted"/>
<evidence type="ECO:0000313" key="1">
    <source>
        <dbReference type="EMBL" id="JAE26929.1"/>
    </source>
</evidence>
<dbReference type="EMBL" id="GBRH01170967">
    <property type="protein sequence ID" value="JAE26929.1"/>
    <property type="molecule type" value="Transcribed_RNA"/>
</dbReference>
<organism evidence="1">
    <name type="scientific">Arundo donax</name>
    <name type="common">Giant reed</name>
    <name type="synonym">Donax arundinaceus</name>
    <dbReference type="NCBI Taxonomy" id="35708"/>
    <lineage>
        <taxon>Eukaryota</taxon>
        <taxon>Viridiplantae</taxon>
        <taxon>Streptophyta</taxon>
        <taxon>Embryophyta</taxon>
        <taxon>Tracheophyta</taxon>
        <taxon>Spermatophyta</taxon>
        <taxon>Magnoliopsida</taxon>
        <taxon>Liliopsida</taxon>
        <taxon>Poales</taxon>
        <taxon>Poaceae</taxon>
        <taxon>PACMAD clade</taxon>
        <taxon>Arundinoideae</taxon>
        <taxon>Arundineae</taxon>
        <taxon>Arundo</taxon>
    </lineage>
</organism>
<accession>A0A0A9GTR8</accession>
<name>A0A0A9GTR8_ARUDO</name>
<reference evidence="1" key="2">
    <citation type="journal article" date="2015" name="Data Brief">
        <title>Shoot transcriptome of the giant reed, Arundo donax.</title>
        <authorList>
            <person name="Barrero R.A."/>
            <person name="Guerrero F.D."/>
            <person name="Moolhuijzen P."/>
            <person name="Goolsby J.A."/>
            <person name="Tidwell J."/>
            <person name="Bellgard S.E."/>
            <person name="Bellgard M.I."/>
        </authorList>
    </citation>
    <scope>NUCLEOTIDE SEQUENCE</scope>
    <source>
        <tissue evidence="1">Shoot tissue taken approximately 20 cm above the soil surface</tissue>
    </source>
</reference>
<reference evidence="1" key="1">
    <citation type="submission" date="2014-09" db="EMBL/GenBank/DDBJ databases">
        <authorList>
            <person name="Magalhaes I.L.F."/>
            <person name="Oliveira U."/>
            <person name="Santos F.R."/>
            <person name="Vidigal T.H.D.A."/>
            <person name="Brescovit A.D."/>
            <person name="Santos A.J."/>
        </authorList>
    </citation>
    <scope>NUCLEOTIDE SEQUENCE</scope>
    <source>
        <tissue evidence="1">Shoot tissue taken approximately 20 cm above the soil surface</tissue>
    </source>
</reference>
<sequence>MWPCTMIQADSGDVCRRTSDMVYCAVAVFMKGVDVLFFSVPCALSDVSRCFCRAIHPPGWLPGCVGCSNNRPISPLCGRHAFIFTRNQQLFIIPMRFQMSFSGWVFMASSQARTAISLAPSRSSTSTSTDQKHQHQYLPYLVGLSGWSSEHTCHVSPPSRVTSTRVTFRPPPE</sequence>